<dbReference type="Pfam" id="PF00496">
    <property type="entry name" value="SBP_bac_5"/>
    <property type="match status" value="1"/>
</dbReference>
<sequence length="542" mass="58642">PASASPTGCGPASPWWRRTWPTSSGRARCGSSGCCPAASPPTLVEGPGTIFEPLFYFNLAGPGDPVQRLGTEYSWNDDGTELSITLREGVTWSDGEAFDADDVKFTFDMIAADRVPNTVGFHGTTEVVDPTHLVVTFDGPAYMEGPQLLGKTWIVPEHIWSGIEDPNTDTVSEPVGTGPYTLGDFKGQAFTLDANPDYWGGEPELTHVMYRSLSGNQASADALAAGQVDVYSGPVPDIANVEEDYPGYQAITVPMNQAVLDTCANAELGCEGPQTDPAVRQAIYHAMDRGQINQLAFQNTASEMSPGFALPERDAAYVSDALENPTVPMQPDLARVDEILTGAGYARGGDGIYAKDGERLALTVTVVSGWTDYITALETLREQLSPAGIELTVNQVSWNEMSDARARGGFQLVIDSLYPGPAPDPFYLYSYFYGTENTAEVGESADTNYSRYSNAEVDAALEALTQLNPEDMAARMPHYDVIQQRIEQDMPYIPILTGGTTTEFHAAKFSGWPSLDDLYAFPATWSRPDQSQMYMNLAPTGE</sequence>
<dbReference type="EMBL" id="SMKI01000515">
    <property type="protein sequence ID" value="TDC64535.1"/>
    <property type="molecule type" value="Genomic_DNA"/>
</dbReference>
<dbReference type="InterPro" id="IPR030678">
    <property type="entry name" value="Peptide/Ni-bd"/>
</dbReference>
<dbReference type="SUPFAM" id="SSF53850">
    <property type="entry name" value="Periplasmic binding protein-like II"/>
    <property type="match status" value="1"/>
</dbReference>
<evidence type="ECO:0000313" key="2">
    <source>
        <dbReference type="EMBL" id="TDC64535.1"/>
    </source>
</evidence>
<dbReference type="GO" id="GO:0043190">
    <property type="term" value="C:ATP-binding cassette (ABC) transporter complex"/>
    <property type="evidence" value="ECO:0007669"/>
    <property type="project" value="InterPro"/>
</dbReference>
<dbReference type="AlphaFoldDB" id="A0A4V2Y0E5"/>
<protein>
    <submittedName>
        <fullName evidence="2">ABC transporter substrate-binding protein</fullName>
    </submittedName>
</protein>
<dbReference type="PIRSF" id="PIRSF002741">
    <property type="entry name" value="MppA"/>
    <property type="match status" value="1"/>
</dbReference>
<dbReference type="GO" id="GO:0015833">
    <property type="term" value="P:peptide transport"/>
    <property type="evidence" value="ECO:0007669"/>
    <property type="project" value="TreeGrafter"/>
</dbReference>
<reference evidence="2 3" key="1">
    <citation type="submission" date="2019-03" db="EMBL/GenBank/DDBJ databases">
        <title>Draft genome sequences of novel Actinobacteria.</title>
        <authorList>
            <person name="Sahin N."/>
            <person name="Ay H."/>
            <person name="Saygin H."/>
        </authorList>
    </citation>
    <scope>NUCLEOTIDE SEQUENCE [LARGE SCALE GENOMIC DNA]</scope>
    <source>
        <strain evidence="2 3">DSM 41900</strain>
    </source>
</reference>
<dbReference type="Proteomes" id="UP000295345">
    <property type="component" value="Unassembled WGS sequence"/>
</dbReference>
<proteinExistence type="predicted"/>
<feature type="non-terminal residue" evidence="2">
    <location>
        <position position="1"/>
    </location>
</feature>
<dbReference type="GO" id="GO:0042597">
    <property type="term" value="C:periplasmic space"/>
    <property type="evidence" value="ECO:0007669"/>
    <property type="project" value="UniProtKB-ARBA"/>
</dbReference>
<dbReference type="OrthoDB" id="9764591at2"/>
<organism evidence="2 3">
    <name type="scientific">Streptomyces hainanensis</name>
    <dbReference type="NCBI Taxonomy" id="402648"/>
    <lineage>
        <taxon>Bacteria</taxon>
        <taxon>Bacillati</taxon>
        <taxon>Actinomycetota</taxon>
        <taxon>Actinomycetes</taxon>
        <taxon>Kitasatosporales</taxon>
        <taxon>Streptomycetaceae</taxon>
        <taxon>Streptomyces</taxon>
    </lineage>
</organism>
<evidence type="ECO:0000313" key="3">
    <source>
        <dbReference type="Proteomes" id="UP000295345"/>
    </source>
</evidence>
<dbReference type="PANTHER" id="PTHR30290">
    <property type="entry name" value="PERIPLASMIC BINDING COMPONENT OF ABC TRANSPORTER"/>
    <property type="match status" value="1"/>
</dbReference>
<accession>A0A4V2Y0E5</accession>
<keyword evidence="3" id="KW-1185">Reference proteome</keyword>
<evidence type="ECO:0000259" key="1">
    <source>
        <dbReference type="Pfam" id="PF00496"/>
    </source>
</evidence>
<comment type="caution">
    <text evidence="2">The sequence shown here is derived from an EMBL/GenBank/DDBJ whole genome shotgun (WGS) entry which is preliminary data.</text>
</comment>
<dbReference type="Gene3D" id="3.40.190.10">
    <property type="entry name" value="Periplasmic binding protein-like II"/>
    <property type="match status" value="1"/>
</dbReference>
<name>A0A4V2Y0E5_9ACTN</name>
<dbReference type="Gene3D" id="3.10.105.10">
    <property type="entry name" value="Dipeptide-binding Protein, Domain 3"/>
    <property type="match status" value="1"/>
</dbReference>
<dbReference type="InterPro" id="IPR000914">
    <property type="entry name" value="SBP_5_dom"/>
</dbReference>
<dbReference type="Gene3D" id="3.90.76.10">
    <property type="entry name" value="Dipeptide-binding Protein, Domain 1"/>
    <property type="match status" value="1"/>
</dbReference>
<gene>
    <name evidence="2" type="ORF">E1283_31455</name>
</gene>
<dbReference type="GO" id="GO:1904680">
    <property type="term" value="F:peptide transmembrane transporter activity"/>
    <property type="evidence" value="ECO:0007669"/>
    <property type="project" value="TreeGrafter"/>
</dbReference>
<dbReference type="CDD" id="cd08509">
    <property type="entry name" value="PBP2_TmCBP_oligosaccharides_like"/>
    <property type="match status" value="1"/>
</dbReference>
<feature type="domain" description="Solute-binding protein family 5" evidence="1">
    <location>
        <begin position="65"/>
        <end position="437"/>
    </location>
</feature>
<dbReference type="InterPro" id="IPR039424">
    <property type="entry name" value="SBP_5"/>
</dbReference>